<protein>
    <submittedName>
        <fullName evidence="5">Transcriptional regulator</fullName>
    </submittedName>
</protein>
<sequence length="332" mass="35952">MATINEVSRRAGVSVATVSRVLNNSGPVKPKTREKVLAVMRDLQYQPNTVAQALVSGRSSGIGVLVGDLGSPFFGQVLKGIENVVREGGMHVMVSSGDFDAQRERESVEFLRGRRVEALIVQVDASSNDTLLEWARHSAPMVVFGRHLPELTDRCVWLDNEQGGYLAARHLLRAGHRRIAHISGPLYHEDCRARLQGYGRALLEAGIDLNDDLVVESDFSEAGGQQAAEQLLKLGSAFTAVFVDNDQMAAGVLQACRTAGLQVPDDISVVGYDDVVFASYLTPALTTVRQPLIEMGEATARLALHLLGNGGGTVQRKFEPTLIPRQSVRTLS</sequence>
<dbReference type="OrthoDB" id="59108at2"/>
<keyword evidence="1" id="KW-0805">Transcription regulation</keyword>
<dbReference type="Gene3D" id="3.40.50.2300">
    <property type="match status" value="2"/>
</dbReference>
<dbReference type="GO" id="GO:0003700">
    <property type="term" value="F:DNA-binding transcription factor activity"/>
    <property type="evidence" value="ECO:0007669"/>
    <property type="project" value="TreeGrafter"/>
</dbReference>
<evidence type="ECO:0000256" key="3">
    <source>
        <dbReference type="ARBA" id="ARBA00023163"/>
    </source>
</evidence>
<keyword evidence="3" id="KW-0804">Transcription</keyword>
<dbReference type="RefSeq" id="WP_015237514.1">
    <property type="nucleotide sequence ID" value="NC_019793.1"/>
</dbReference>
<name>L0A5R2_DEIPD</name>
<dbReference type="Pfam" id="PF13377">
    <property type="entry name" value="Peripla_BP_3"/>
    <property type="match status" value="1"/>
</dbReference>
<evidence type="ECO:0000256" key="2">
    <source>
        <dbReference type="ARBA" id="ARBA00023125"/>
    </source>
</evidence>
<dbReference type="PATRIC" id="fig|937777.3.peg.3805"/>
<dbReference type="InterPro" id="IPR028082">
    <property type="entry name" value="Peripla_BP_I"/>
</dbReference>
<dbReference type="AlphaFoldDB" id="L0A5R2"/>
<dbReference type="SUPFAM" id="SSF47413">
    <property type="entry name" value="lambda repressor-like DNA-binding domains"/>
    <property type="match status" value="1"/>
</dbReference>
<dbReference type="PROSITE" id="PS50932">
    <property type="entry name" value="HTH_LACI_2"/>
    <property type="match status" value="1"/>
</dbReference>
<dbReference type="EMBL" id="CP003382">
    <property type="protein sequence ID" value="AFZ69218.1"/>
    <property type="molecule type" value="Genomic_DNA"/>
</dbReference>
<dbReference type="Pfam" id="PF00356">
    <property type="entry name" value="LacI"/>
    <property type="match status" value="1"/>
</dbReference>
<dbReference type="CDD" id="cd01392">
    <property type="entry name" value="HTH_LacI"/>
    <property type="match status" value="1"/>
</dbReference>
<organism evidence="5 6">
    <name type="scientific">Deinococcus peraridilitoris (strain DSM 19664 / LMG 22246 / CIP 109416 / KR-200)</name>
    <dbReference type="NCBI Taxonomy" id="937777"/>
    <lineage>
        <taxon>Bacteria</taxon>
        <taxon>Thermotogati</taxon>
        <taxon>Deinococcota</taxon>
        <taxon>Deinococci</taxon>
        <taxon>Deinococcales</taxon>
        <taxon>Deinococcaceae</taxon>
        <taxon>Deinococcus</taxon>
    </lineage>
</organism>
<gene>
    <name evidence="5" type="ordered locus">Deipe_3794</name>
</gene>
<dbReference type="STRING" id="937777.Deipe_3794"/>
<dbReference type="GO" id="GO:0000976">
    <property type="term" value="F:transcription cis-regulatory region binding"/>
    <property type="evidence" value="ECO:0007669"/>
    <property type="project" value="TreeGrafter"/>
</dbReference>
<dbReference type="KEGG" id="dpd:Deipe_3794"/>
<proteinExistence type="predicted"/>
<evidence type="ECO:0000313" key="6">
    <source>
        <dbReference type="Proteomes" id="UP000010467"/>
    </source>
</evidence>
<dbReference type="CDD" id="cd06270">
    <property type="entry name" value="PBP1_GalS-like"/>
    <property type="match status" value="1"/>
</dbReference>
<dbReference type="PANTHER" id="PTHR30146">
    <property type="entry name" value="LACI-RELATED TRANSCRIPTIONAL REPRESSOR"/>
    <property type="match status" value="1"/>
</dbReference>
<dbReference type="SMART" id="SM00354">
    <property type="entry name" value="HTH_LACI"/>
    <property type="match status" value="1"/>
</dbReference>
<accession>L0A5R2</accession>
<keyword evidence="6" id="KW-1185">Reference proteome</keyword>
<reference evidence="6" key="1">
    <citation type="submission" date="2012-03" db="EMBL/GenBank/DDBJ databases">
        <title>Complete sequence of chromosome of Deinococcus peraridilitoris DSM 19664.</title>
        <authorList>
            <person name="Lucas S."/>
            <person name="Copeland A."/>
            <person name="Lapidus A."/>
            <person name="Glavina del Rio T."/>
            <person name="Dalin E."/>
            <person name="Tice H."/>
            <person name="Bruce D."/>
            <person name="Goodwin L."/>
            <person name="Pitluck S."/>
            <person name="Peters L."/>
            <person name="Mikhailova N."/>
            <person name="Lu M."/>
            <person name="Kyrpides N."/>
            <person name="Mavromatis K."/>
            <person name="Ivanova N."/>
            <person name="Brettin T."/>
            <person name="Detter J.C."/>
            <person name="Han C."/>
            <person name="Larimer F."/>
            <person name="Land M."/>
            <person name="Hauser L."/>
            <person name="Markowitz V."/>
            <person name="Cheng J.-F."/>
            <person name="Hugenholtz P."/>
            <person name="Woyke T."/>
            <person name="Wu D."/>
            <person name="Pukall R."/>
            <person name="Steenblock K."/>
            <person name="Brambilla E."/>
            <person name="Klenk H.-P."/>
            <person name="Eisen J.A."/>
        </authorList>
    </citation>
    <scope>NUCLEOTIDE SEQUENCE [LARGE SCALE GENOMIC DNA]</scope>
    <source>
        <strain evidence="6">DSM 19664 / LMG 22246 / CIP 109416 / KR-200</strain>
    </source>
</reference>
<evidence type="ECO:0000259" key="4">
    <source>
        <dbReference type="PROSITE" id="PS50932"/>
    </source>
</evidence>
<dbReference type="InterPro" id="IPR000843">
    <property type="entry name" value="HTH_LacI"/>
</dbReference>
<dbReference type="InterPro" id="IPR046335">
    <property type="entry name" value="LacI/GalR-like_sensor"/>
</dbReference>
<dbReference type="InterPro" id="IPR010982">
    <property type="entry name" value="Lambda_DNA-bd_dom_sf"/>
</dbReference>
<dbReference type="eggNOG" id="COG1609">
    <property type="taxonomic scope" value="Bacteria"/>
</dbReference>
<dbReference type="Gene3D" id="1.10.260.40">
    <property type="entry name" value="lambda repressor-like DNA-binding domains"/>
    <property type="match status" value="1"/>
</dbReference>
<dbReference type="Proteomes" id="UP000010467">
    <property type="component" value="Chromosome"/>
</dbReference>
<evidence type="ECO:0000313" key="5">
    <source>
        <dbReference type="EMBL" id="AFZ69218.1"/>
    </source>
</evidence>
<dbReference type="PRINTS" id="PR00036">
    <property type="entry name" value="HTHLACI"/>
</dbReference>
<dbReference type="SUPFAM" id="SSF53822">
    <property type="entry name" value="Periplasmic binding protein-like I"/>
    <property type="match status" value="1"/>
</dbReference>
<dbReference type="HOGENOM" id="CLU_037628_6_1_0"/>
<dbReference type="PANTHER" id="PTHR30146:SF109">
    <property type="entry name" value="HTH-TYPE TRANSCRIPTIONAL REGULATOR GALS"/>
    <property type="match status" value="1"/>
</dbReference>
<keyword evidence="2" id="KW-0238">DNA-binding</keyword>
<evidence type="ECO:0000256" key="1">
    <source>
        <dbReference type="ARBA" id="ARBA00023015"/>
    </source>
</evidence>
<feature type="domain" description="HTH lacI-type" evidence="4">
    <location>
        <begin position="2"/>
        <end position="56"/>
    </location>
</feature>